<evidence type="ECO:0000313" key="6">
    <source>
        <dbReference type="EMBL" id="SCV02630.1"/>
    </source>
</evidence>
<evidence type="ECO:0000256" key="3">
    <source>
        <dbReference type="ARBA" id="ARBA00022824"/>
    </source>
</evidence>
<keyword evidence="7" id="KW-1185">Reference proteome</keyword>
<dbReference type="PANTHER" id="PTHR40787:SF3">
    <property type="entry name" value="PROTEIN TRANSPORT PROTEIN SEC39"/>
    <property type="match status" value="1"/>
</dbReference>
<dbReference type="OrthoDB" id="342024at2759"/>
<dbReference type="Pfam" id="PF08314">
    <property type="entry name" value="Sec39"/>
    <property type="match status" value="2"/>
</dbReference>
<evidence type="ECO:0000256" key="1">
    <source>
        <dbReference type="ARBA" id="ARBA00004240"/>
    </source>
</evidence>
<evidence type="ECO:0000256" key="4">
    <source>
        <dbReference type="ARBA" id="ARBA00022927"/>
    </source>
</evidence>
<proteinExistence type="predicted"/>
<feature type="domain" description="Sec39" evidence="5">
    <location>
        <begin position="36"/>
        <end position="224"/>
    </location>
</feature>
<dbReference type="GO" id="GO:0006890">
    <property type="term" value="P:retrograde vesicle-mediated transport, Golgi to endoplasmic reticulum"/>
    <property type="evidence" value="ECO:0007669"/>
    <property type="project" value="InterPro"/>
</dbReference>
<reference evidence="7" key="1">
    <citation type="submission" date="2016-03" db="EMBL/GenBank/DDBJ databases">
        <authorList>
            <person name="Devillers H."/>
        </authorList>
    </citation>
    <scope>NUCLEOTIDE SEQUENCE [LARGE SCALE GENOMIC DNA]</scope>
</reference>
<dbReference type="AlphaFoldDB" id="A0A1G4KDT0"/>
<dbReference type="Proteomes" id="UP000191024">
    <property type="component" value="Chromosome H"/>
</dbReference>
<dbReference type="PANTHER" id="PTHR40787">
    <property type="entry name" value="SECRETED PROTEIN"/>
    <property type="match status" value="1"/>
</dbReference>
<gene>
    <name evidence="6" type="ORF">LAMI_0H01332G</name>
</gene>
<organism evidence="6 7">
    <name type="scientific">Lachancea mirantina</name>
    <dbReference type="NCBI Taxonomy" id="1230905"/>
    <lineage>
        <taxon>Eukaryota</taxon>
        <taxon>Fungi</taxon>
        <taxon>Dikarya</taxon>
        <taxon>Ascomycota</taxon>
        <taxon>Saccharomycotina</taxon>
        <taxon>Saccharomycetes</taxon>
        <taxon>Saccharomycetales</taxon>
        <taxon>Saccharomycetaceae</taxon>
        <taxon>Lachancea</taxon>
    </lineage>
</organism>
<accession>A0A1G4KDT0</accession>
<keyword evidence="3" id="KW-0256">Endoplasmic reticulum</keyword>
<evidence type="ECO:0000313" key="7">
    <source>
        <dbReference type="Proteomes" id="UP000191024"/>
    </source>
</evidence>
<dbReference type="EMBL" id="LT598468">
    <property type="protein sequence ID" value="SCV02630.1"/>
    <property type="molecule type" value="Genomic_DNA"/>
</dbReference>
<feature type="domain" description="Sec39" evidence="5">
    <location>
        <begin position="265"/>
        <end position="645"/>
    </location>
</feature>
<dbReference type="InterPro" id="IPR013244">
    <property type="entry name" value="Sec39_domain"/>
</dbReference>
<evidence type="ECO:0000256" key="2">
    <source>
        <dbReference type="ARBA" id="ARBA00022448"/>
    </source>
</evidence>
<keyword evidence="2" id="KW-0813">Transport</keyword>
<evidence type="ECO:0000259" key="5">
    <source>
        <dbReference type="Pfam" id="PF08314"/>
    </source>
</evidence>
<dbReference type="GO" id="GO:0015031">
    <property type="term" value="P:protein transport"/>
    <property type="evidence" value="ECO:0007669"/>
    <property type="project" value="UniProtKB-KW"/>
</dbReference>
<keyword evidence="4" id="KW-0653">Protein transport</keyword>
<dbReference type="GO" id="GO:0005783">
    <property type="term" value="C:endoplasmic reticulum"/>
    <property type="evidence" value="ECO:0007669"/>
    <property type="project" value="UniProtKB-SubCell"/>
</dbReference>
<sequence length="682" mass="78765">MENQTTFILLSYYLSNSLLEQALSILQKCSRSETVRNAKAVLVFWPALSEPRTVLKLIEALESSHEREGQEFWDDMLDDEMKLIVELESDALSKRYDSVMCFINDTISCQAIEMTSENWCFELIKGKIRGYDKLLEDPSAYKVVWNSHLAEKYPDLQRWTVGVVKPLGHLNARSSDFLTIELFEKLNYFEALELMWFTAQESNRFLTLKSVLAYEIIPLMKYRKSFDFVVERIFSLETFSLQFESNYELLKYSVVELSDQFNDDIKMQLQGVALDILFQKSKEINYMSSSDLSQDLLQIFRKVTTVTASSELPSIDALRAYARLMPFLRITDLSEIRRITQETGNIQKSFFSSAFMNILEQDDRASILESFNTLLEDRTVFSIPIEDKRRLAVDALLTKRRFDILKPFVENYHLDVEHDLLKTHFWHIFNSSSGGNSLRSDVADAREILSMLTEPERSGLETLLEVIEDLSRHSLRLGQGKEPLKPLILMEFKNNVVGLISVLLEHNTDLYKDVDFTKSIAQGFSRALSPDIAFGEKECLDLLRLHIEFALADFDFEFAYGRGQELLASQNCSEYWLTIFQIGKFFDPSWPDNEIPTEIIYLQLEILGKLLHVCPVEETEAIISHWSGLELELASRDILDDEYSLRNNKSTQKFKNIILKDATNSVSNFLSGSLKWSLSEGR</sequence>
<protein>
    <submittedName>
        <fullName evidence="6">LAMI_0H01332g1_1</fullName>
    </submittedName>
</protein>
<name>A0A1G4KDT0_9SACH</name>
<comment type="subcellular location">
    <subcellularLocation>
        <location evidence="1">Endoplasmic reticulum</location>
    </subcellularLocation>
</comment>